<evidence type="ECO:0000313" key="9">
    <source>
        <dbReference type="Proteomes" id="UP000054874"/>
    </source>
</evidence>
<dbReference type="GO" id="GO:0005886">
    <property type="term" value="C:plasma membrane"/>
    <property type="evidence" value="ECO:0007669"/>
    <property type="project" value="UniProtKB-SubCell"/>
</dbReference>
<keyword evidence="4 6" id="KW-1133">Transmembrane helix</keyword>
<evidence type="ECO:0000256" key="5">
    <source>
        <dbReference type="ARBA" id="ARBA00023136"/>
    </source>
</evidence>
<dbReference type="STRING" id="290052.ASU35_10155"/>
<keyword evidence="5 6" id="KW-0472">Membrane</keyword>
<dbReference type="OrthoDB" id="1912660at2"/>
<evidence type="ECO:0000256" key="7">
    <source>
        <dbReference type="SAM" id="SignalP"/>
    </source>
</evidence>
<evidence type="ECO:0000313" key="8">
    <source>
        <dbReference type="EMBL" id="KSV59195.1"/>
    </source>
</evidence>
<evidence type="ECO:0000256" key="3">
    <source>
        <dbReference type="ARBA" id="ARBA00022692"/>
    </source>
</evidence>
<keyword evidence="2" id="KW-1003">Cell membrane</keyword>
<dbReference type="Gene3D" id="3.10.450.590">
    <property type="match status" value="1"/>
</dbReference>
<dbReference type="Pfam" id="PF04277">
    <property type="entry name" value="OAD_gamma"/>
    <property type="match status" value="1"/>
</dbReference>
<reference evidence="8 9" key="1">
    <citation type="submission" date="2015-11" db="EMBL/GenBank/DDBJ databases">
        <title>Butyribacter intestini gen. nov., sp. nov., a butyric acid-producing bacterium of the family Lachnospiraceae isolated from the human faeces.</title>
        <authorList>
            <person name="Zou Y."/>
            <person name="Xue W."/>
            <person name="Luo G."/>
            <person name="Lv M."/>
        </authorList>
    </citation>
    <scope>NUCLEOTIDE SEQUENCE [LARGE SCALE GENOMIC DNA]</scope>
    <source>
        <strain evidence="8 9">ACET-33324</strain>
    </source>
</reference>
<keyword evidence="7" id="KW-0732">Signal</keyword>
<evidence type="ECO:0000256" key="6">
    <source>
        <dbReference type="SAM" id="Phobius"/>
    </source>
</evidence>
<dbReference type="AlphaFoldDB" id="A0A0V8QF15"/>
<dbReference type="RefSeq" id="WP_058352582.1">
    <property type="nucleotide sequence ID" value="NZ_CABMMD010000151.1"/>
</dbReference>
<protein>
    <submittedName>
        <fullName evidence="8">Uncharacterized protein</fullName>
    </submittedName>
</protein>
<sequence length="244" mass="27012">MKKFLSRLSVFILILSVTLGFGSMTAFAYSEDAVTQVTEYYFQIWNETDFQQYIDMGVIADETILEQYTKWQEIKNQIGDYEEETEVRVEEVDDTVVVTLVEKYTNSSVHFVITFDKAAAEQDPSHAILSIDATLPTANGGEANMVKAGMNTLMGMGIVFLVLIFISVIIWLLKFVPALFEKKKKEEPVAVPVAAAPVPVAVPTEADDTELVAVITAAIMALRAEENGGDGSGFTVRSIRRRHS</sequence>
<gene>
    <name evidence="8" type="ORF">ASU35_10155</name>
</gene>
<organism evidence="8 9">
    <name type="scientific">Acetivibrio ethanolgignens</name>
    <dbReference type="NCBI Taxonomy" id="290052"/>
    <lineage>
        <taxon>Bacteria</taxon>
        <taxon>Bacillati</taxon>
        <taxon>Bacillota</taxon>
        <taxon>Clostridia</taxon>
        <taxon>Eubacteriales</taxon>
        <taxon>Oscillospiraceae</taxon>
        <taxon>Acetivibrio</taxon>
    </lineage>
</organism>
<feature type="transmembrane region" description="Helical" evidence="6">
    <location>
        <begin position="153"/>
        <end position="176"/>
    </location>
</feature>
<dbReference type="GO" id="GO:0015081">
    <property type="term" value="F:sodium ion transmembrane transporter activity"/>
    <property type="evidence" value="ECO:0007669"/>
    <property type="project" value="InterPro"/>
</dbReference>
<keyword evidence="9" id="KW-1185">Reference proteome</keyword>
<dbReference type="NCBIfam" id="TIGR01195">
    <property type="entry name" value="oadG_fam"/>
    <property type="match status" value="1"/>
</dbReference>
<dbReference type="InterPro" id="IPR005899">
    <property type="entry name" value="Na_pump_deCOase"/>
</dbReference>
<feature type="chain" id="PRO_5006894235" evidence="7">
    <location>
        <begin position="29"/>
        <end position="244"/>
    </location>
</feature>
<dbReference type="GO" id="GO:0036376">
    <property type="term" value="P:sodium ion export across plasma membrane"/>
    <property type="evidence" value="ECO:0007669"/>
    <property type="project" value="InterPro"/>
</dbReference>
<accession>A0A0V8QF15</accession>
<comment type="subcellular location">
    <subcellularLocation>
        <location evidence="1">Cell membrane</location>
    </subcellularLocation>
</comment>
<evidence type="ECO:0000256" key="1">
    <source>
        <dbReference type="ARBA" id="ARBA00004236"/>
    </source>
</evidence>
<dbReference type="Proteomes" id="UP000054874">
    <property type="component" value="Unassembled WGS sequence"/>
</dbReference>
<name>A0A0V8QF15_9FIRM</name>
<keyword evidence="3 6" id="KW-0812">Transmembrane</keyword>
<proteinExistence type="predicted"/>
<comment type="caution">
    <text evidence="8">The sequence shown here is derived from an EMBL/GenBank/DDBJ whole genome shotgun (WGS) entry which is preliminary data.</text>
</comment>
<evidence type="ECO:0000256" key="4">
    <source>
        <dbReference type="ARBA" id="ARBA00022989"/>
    </source>
</evidence>
<evidence type="ECO:0000256" key="2">
    <source>
        <dbReference type="ARBA" id="ARBA00022475"/>
    </source>
</evidence>
<feature type="signal peptide" evidence="7">
    <location>
        <begin position="1"/>
        <end position="28"/>
    </location>
</feature>
<dbReference type="EMBL" id="LNAM01000151">
    <property type="protein sequence ID" value="KSV59195.1"/>
    <property type="molecule type" value="Genomic_DNA"/>
</dbReference>